<comment type="caution">
    <text evidence="1">The sequence shown here is derived from an EMBL/GenBank/DDBJ whole genome shotgun (WGS) entry which is preliminary data.</text>
</comment>
<sequence>MDLGWFSGESTWRLFSLCFDGDYSNLSSFLSLMVNQLGGGHVLNGLSSGIGCGIKPPGCSFKEFAIYGYAWALDDNTLGVDLHLDDLFFSIRWPFSKVLDGDLITLQSAQAST</sequence>
<evidence type="ECO:0000313" key="2">
    <source>
        <dbReference type="Proteomes" id="UP001055811"/>
    </source>
</evidence>
<dbReference type="EMBL" id="CM042009">
    <property type="protein sequence ID" value="KAI3789018.1"/>
    <property type="molecule type" value="Genomic_DNA"/>
</dbReference>
<reference evidence="2" key="1">
    <citation type="journal article" date="2022" name="Mol. Ecol. Resour.">
        <title>The genomes of chicory, endive, great burdock and yacon provide insights into Asteraceae palaeo-polyploidization history and plant inulin production.</title>
        <authorList>
            <person name="Fan W."/>
            <person name="Wang S."/>
            <person name="Wang H."/>
            <person name="Wang A."/>
            <person name="Jiang F."/>
            <person name="Liu H."/>
            <person name="Zhao H."/>
            <person name="Xu D."/>
            <person name="Zhang Y."/>
        </authorList>
    </citation>
    <scope>NUCLEOTIDE SEQUENCE [LARGE SCALE GENOMIC DNA]</scope>
    <source>
        <strain evidence="2">cv. Punajuju</strain>
    </source>
</reference>
<accession>A0ACB9H102</accession>
<reference evidence="1 2" key="2">
    <citation type="journal article" date="2022" name="Mol. Ecol. Resour.">
        <title>The genomes of chicory, endive, great burdock and yacon provide insights into Asteraceae paleo-polyploidization history and plant inulin production.</title>
        <authorList>
            <person name="Fan W."/>
            <person name="Wang S."/>
            <person name="Wang H."/>
            <person name="Wang A."/>
            <person name="Jiang F."/>
            <person name="Liu H."/>
            <person name="Zhao H."/>
            <person name="Xu D."/>
            <person name="Zhang Y."/>
        </authorList>
    </citation>
    <scope>NUCLEOTIDE SEQUENCE [LARGE SCALE GENOMIC DNA]</scope>
    <source>
        <strain evidence="2">cv. Punajuju</strain>
        <tissue evidence="1">Leaves</tissue>
    </source>
</reference>
<keyword evidence="2" id="KW-1185">Reference proteome</keyword>
<protein>
    <submittedName>
        <fullName evidence="1">Uncharacterized protein</fullName>
    </submittedName>
</protein>
<dbReference type="Proteomes" id="UP001055811">
    <property type="component" value="Linkage Group LG01"/>
</dbReference>
<gene>
    <name evidence="1" type="ORF">L2E82_01802</name>
</gene>
<proteinExistence type="predicted"/>
<organism evidence="1 2">
    <name type="scientific">Cichorium intybus</name>
    <name type="common">Chicory</name>
    <dbReference type="NCBI Taxonomy" id="13427"/>
    <lineage>
        <taxon>Eukaryota</taxon>
        <taxon>Viridiplantae</taxon>
        <taxon>Streptophyta</taxon>
        <taxon>Embryophyta</taxon>
        <taxon>Tracheophyta</taxon>
        <taxon>Spermatophyta</taxon>
        <taxon>Magnoliopsida</taxon>
        <taxon>eudicotyledons</taxon>
        <taxon>Gunneridae</taxon>
        <taxon>Pentapetalae</taxon>
        <taxon>asterids</taxon>
        <taxon>campanulids</taxon>
        <taxon>Asterales</taxon>
        <taxon>Asteraceae</taxon>
        <taxon>Cichorioideae</taxon>
        <taxon>Cichorieae</taxon>
        <taxon>Cichoriinae</taxon>
        <taxon>Cichorium</taxon>
    </lineage>
</organism>
<evidence type="ECO:0000313" key="1">
    <source>
        <dbReference type="EMBL" id="KAI3789018.1"/>
    </source>
</evidence>
<name>A0ACB9H102_CICIN</name>